<dbReference type="InterPro" id="IPR027417">
    <property type="entry name" value="P-loop_NTPase"/>
</dbReference>
<dbReference type="Pfam" id="PF13500">
    <property type="entry name" value="AAA_26"/>
    <property type="match status" value="1"/>
</dbReference>
<dbReference type="AlphaFoldDB" id="D5VQG8"/>
<dbReference type="STRING" id="573063.Metin_0149"/>
<reference evidence="3" key="1">
    <citation type="submission" date="2010-04" db="EMBL/GenBank/DDBJ databases">
        <title>Complete sequence of Methanocaldococcus infernus ME.</title>
        <authorList>
            <consortium name="US DOE Joint Genome Institute"/>
            <person name="Lucas S."/>
            <person name="Copeland A."/>
            <person name="Lapidus A."/>
            <person name="Cheng J.-F."/>
            <person name="Bruce D."/>
            <person name="Goodwin L."/>
            <person name="Pitluck S."/>
            <person name="Munk A.C."/>
            <person name="Detter J.C."/>
            <person name="Han C."/>
            <person name="Tapia R."/>
            <person name="Land M."/>
            <person name="Hauser L."/>
            <person name="Kyrpides N."/>
            <person name="Mikhailova N."/>
            <person name="Sieprawska-Lupa M."/>
            <person name="Whitman W.B."/>
            <person name="Woyke T."/>
        </authorList>
    </citation>
    <scope>NUCLEOTIDE SEQUENCE [LARGE SCALE GENOMIC DNA]</scope>
    <source>
        <strain evidence="3">ME</strain>
    </source>
</reference>
<accession>D5VQG8</accession>
<evidence type="ECO:0000256" key="1">
    <source>
        <dbReference type="ARBA" id="ARBA00022962"/>
    </source>
</evidence>
<dbReference type="NCBIfam" id="NF004921">
    <property type="entry name" value="PRK06278.1"/>
    <property type="match status" value="1"/>
</dbReference>
<dbReference type="SUPFAM" id="SSF52540">
    <property type="entry name" value="P-loop containing nucleoside triphosphate hydrolases"/>
    <property type="match status" value="1"/>
</dbReference>
<evidence type="ECO:0000313" key="4">
    <source>
        <dbReference type="Proteomes" id="UP000002061"/>
    </source>
</evidence>
<dbReference type="Proteomes" id="UP000002061">
    <property type="component" value="Chromosome"/>
</dbReference>
<name>D5VQG8_METIM</name>
<dbReference type="PROSITE" id="PS51273">
    <property type="entry name" value="GATASE_TYPE_1"/>
    <property type="match status" value="1"/>
</dbReference>
<evidence type="ECO:0000259" key="2">
    <source>
        <dbReference type="Pfam" id="PF07685"/>
    </source>
</evidence>
<organism evidence="3 4">
    <name type="scientific">Methanocaldococcus infernus (strain DSM 11812 / JCM 15783 / ME)</name>
    <dbReference type="NCBI Taxonomy" id="573063"/>
    <lineage>
        <taxon>Archaea</taxon>
        <taxon>Methanobacteriati</taxon>
        <taxon>Methanobacteriota</taxon>
        <taxon>Methanomada group</taxon>
        <taxon>Methanococci</taxon>
        <taxon>Methanococcales</taxon>
        <taxon>Methanocaldococcaceae</taxon>
        <taxon>Methanocaldococcus</taxon>
    </lineage>
</organism>
<keyword evidence="4" id="KW-1185">Reference proteome</keyword>
<sequence length="459" mass="52411">MEIGILDIKSSLPCFETFGYLPTKIVDENNLNEIKNLDALIIPGGSLIERGVNLEVIREFDGYIIGICSGFQILGERIDIGRKSEKPKIVEGLGLLEVEFSPLVCTDWVKFKAFDNIEGEGFHCHTYGDVKIYGKTKVLTVSKVKKLNYKFEEKEIISGAYKNKVFGTLVHRFLDNREVRDKFFEIFKVSEEEKEEIFKKNKILREELRKRALAYKEYKESLGKRGVVLLGTSSNAGKTLLTTSLTYHLDGKVFVAKIGGDVRDIVPSLYLLREEMSKYNSIEIGGRGWCSVEEFKEFVKNSKYNYYIVEGVMGVLTGALKNISSYQVAKKLGFPVYIIASCNLSGIEGAFLESLIYKKFLEENGVKVEGIILNKVYNFELFEKIKKLAEKYNIKVCGVKKLGEEKRGLIPEVEIDYHEFCKKAKELNLKLEIPKISLREVEEEEFLKELDKFMANLLT</sequence>
<dbReference type="Pfam" id="PF07685">
    <property type="entry name" value="GATase_3"/>
    <property type="match status" value="1"/>
</dbReference>
<dbReference type="PANTHER" id="PTHR21343">
    <property type="entry name" value="DETHIOBIOTIN SYNTHETASE"/>
    <property type="match status" value="1"/>
</dbReference>
<dbReference type="PANTHER" id="PTHR21343:SF1">
    <property type="entry name" value="COBYRIC ACID SYNTHASE"/>
    <property type="match status" value="1"/>
</dbReference>
<protein>
    <submittedName>
        <fullName evidence="3">CobB/CobQ domain protein glutamine amidotransferase</fullName>
    </submittedName>
</protein>
<dbReference type="Gene3D" id="3.40.50.300">
    <property type="entry name" value="P-loop containing nucleotide triphosphate hydrolases"/>
    <property type="match status" value="1"/>
</dbReference>
<dbReference type="InterPro" id="IPR029062">
    <property type="entry name" value="Class_I_gatase-like"/>
</dbReference>
<dbReference type="EMBL" id="CP002009">
    <property type="protein sequence ID" value="ADG12821.1"/>
    <property type="molecule type" value="Genomic_DNA"/>
</dbReference>
<gene>
    <name evidence="3" type="ordered locus">Metin_0149</name>
</gene>
<dbReference type="RefSeq" id="WP_013099567.1">
    <property type="nucleotide sequence ID" value="NC_014122.1"/>
</dbReference>
<keyword evidence="1 3" id="KW-0315">Glutamine amidotransferase</keyword>
<dbReference type="GO" id="GO:0016740">
    <property type="term" value="F:transferase activity"/>
    <property type="evidence" value="ECO:0007669"/>
    <property type="project" value="UniProtKB-KW"/>
</dbReference>
<dbReference type="GeneID" id="9131149"/>
<dbReference type="HOGENOM" id="CLU_565768_0_0_2"/>
<dbReference type="eggNOG" id="arCOG00107">
    <property type="taxonomic scope" value="Archaea"/>
</dbReference>
<dbReference type="KEGG" id="mif:Metin_0149"/>
<dbReference type="Gene3D" id="3.40.50.880">
    <property type="match status" value="1"/>
</dbReference>
<dbReference type="InterPro" id="IPR011698">
    <property type="entry name" value="GATase_3"/>
</dbReference>
<dbReference type="OrthoDB" id="26717at2157"/>
<dbReference type="SUPFAM" id="SSF52317">
    <property type="entry name" value="Class I glutamine amidotransferase-like"/>
    <property type="match status" value="1"/>
</dbReference>
<evidence type="ECO:0000313" key="3">
    <source>
        <dbReference type="EMBL" id="ADG12821.1"/>
    </source>
</evidence>
<proteinExistence type="predicted"/>
<feature type="domain" description="CobB/CobQ-like glutamine amidotransferase" evidence="2">
    <location>
        <begin position="34"/>
        <end position="178"/>
    </location>
</feature>